<dbReference type="AlphaFoldDB" id="C8PEX0"/>
<evidence type="ECO:0000313" key="2">
    <source>
        <dbReference type="Proteomes" id="UP000005709"/>
    </source>
</evidence>
<evidence type="ECO:0000313" key="1">
    <source>
        <dbReference type="EMBL" id="EEV18598.1"/>
    </source>
</evidence>
<dbReference type="Proteomes" id="UP000005709">
    <property type="component" value="Unassembled WGS sequence"/>
</dbReference>
<dbReference type="EMBL" id="ACYG01000009">
    <property type="protein sequence ID" value="EEV18598.1"/>
    <property type="molecule type" value="Genomic_DNA"/>
</dbReference>
<name>C8PEX0_9BACT</name>
<proteinExistence type="predicted"/>
<sequence>MLSRILNSRVLRRAYDATRKFYLRRTFGVTTEICLRYRRDREVKFCRAEFRSEAPKPRLYKILKFYFYALKFYARRSFKFRFGGCGLYGATPNTHHLKFYDRAAEFLRDRALKFYRNAAGKIRVAKKFSKIVKFHRIKFRYAIKFNRTKFYLVSKLYSYAEFKRLQYRKVSPSSYARSEL</sequence>
<gene>
    <name evidence="1" type="ORF">CAMGR0001_2609</name>
</gene>
<dbReference type="STRING" id="824.CGRAC_0375"/>
<comment type="caution">
    <text evidence="1">The sequence shown here is derived from an EMBL/GenBank/DDBJ whole genome shotgun (WGS) entry which is preliminary data.</text>
</comment>
<reference evidence="1 2" key="1">
    <citation type="submission" date="2009-07" db="EMBL/GenBank/DDBJ databases">
        <authorList>
            <person name="Madupu R."/>
            <person name="Sebastian Y."/>
            <person name="Durkin A.S."/>
            <person name="Torralba M."/>
            <person name="Methe B."/>
            <person name="Sutton G.G."/>
            <person name="Strausberg R.L."/>
            <person name="Nelson K.E."/>
        </authorList>
    </citation>
    <scope>NUCLEOTIDE SEQUENCE [LARGE SCALE GENOMIC DNA]</scope>
    <source>
        <strain evidence="1 2">RM3268</strain>
    </source>
</reference>
<protein>
    <submittedName>
        <fullName evidence="1">Uncharacterized protein</fullName>
    </submittedName>
</protein>
<organism evidence="1 2">
    <name type="scientific">Campylobacter gracilis RM3268</name>
    <dbReference type="NCBI Taxonomy" id="553220"/>
    <lineage>
        <taxon>Bacteria</taxon>
        <taxon>Pseudomonadati</taxon>
        <taxon>Campylobacterota</taxon>
        <taxon>Epsilonproteobacteria</taxon>
        <taxon>Campylobacterales</taxon>
        <taxon>Campylobacteraceae</taxon>
        <taxon>Campylobacter</taxon>
    </lineage>
</organism>
<accession>C8PEX0</accession>
<keyword evidence="2" id="KW-1185">Reference proteome</keyword>